<name>A0A6A6UTH5_9PEZI</name>
<dbReference type="SUPFAM" id="SSF52266">
    <property type="entry name" value="SGNH hydrolase"/>
    <property type="match status" value="1"/>
</dbReference>
<organism evidence="3 4">
    <name type="scientific">Microthyrium microscopicum</name>
    <dbReference type="NCBI Taxonomy" id="703497"/>
    <lineage>
        <taxon>Eukaryota</taxon>
        <taxon>Fungi</taxon>
        <taxon>Dikarya</taxon>
        <taxon>Ascomycota</taxon>
        <taxon>Pezizomycotina</taxon>
        <taxon>Dothideomycetes</taxon>
        <taxon>Dothideomycetes incertae sedis</taxon>
        <taxon>Microthyriales</taxon>
        <taxon>Microthyriaceae</taxon>
        <taxon>Microthyrium</taxon>
    </lineage>
</organism>
<keyword evidence="2" id="KW-0732">Signal</keyword>
<reference evidence="3" key="1">
    <citation type="journal article" date="2020" name="Stud. Mycol.">
        <title>101 Dothideomycetes genomes: a test case for predicting lifestyles and emergence of pathogens.</title>
        <authorList>
            <person name="Haridas S."/>
            <person name="Albert R."/>
            <person name="Binder M."/>
            <person name="Bloem J."/>
            <person name="Labutti K."/>
            <person name="Salamov A."/>
            <person name="Andreopoulos B."/>
            <person name="Baker S."/>
            <person name="Barry K."/>
            <person name="Bills G."/>
            <person name="Bluhm B."/>
            <person name="Cannon C."/>
            <person name="Castanera R."/>
            <person name="Culley D."/>
            <person name="Daum C."/>
            <person name="Ezra D."/>
            <person name="Gonzalez J."/>
            <person name="Henrissat B."/>
            <person name="Kuo A."/>
            <person name="Liang C."/>
            <person name="Lipzen A."/>
            <person name="Lutzoni F."/>
            <person name="Magnuson J."/>
            <person name="Mondo S."/>
            <person name="Nolan M."/>
            <person name="Ohm R."/>
            <person name="Pangilinan J."/>
            <person name="Park H.-J."/>
            <person name="Ramirez L."/>
            <person name="Alfaro M."/>
            <person name="Sun H."/>
            <person name="Tritt A."/>
            <person name="Yoshinaga Y."/>
            <person name="Zwiers L.-H."/>
            <person name="Turgeon B."/>
            <person name="Goodwin S."/>
            <person name="Spatafora J."/>
            <person name="Crous P."/>
            <person name="Grigoriev I."/>
        </authorList>
    </citation>
    <scope>NUCLEOTIDE SEQUENCE</scope>
    <source>
        <strain evidence="3">CBS 115976</strain>
    </source>
</reference>
<dbReference type="GO" id="GO:0016788">
    <property type="term" value="F:hydrolase activity, acting on ester bonds"/>
    <property type="evidence" value="ECO:0007669"/>
    <property type="project" value="InterPro"/>
</dbReference>
<gene>
    <name evidence="3" type="ORF">BT63DRAFT_435380</name>
</gene>
<sequence>MPSFTSVLALLGSASIAYGLPSARNNADPKADNPWASLKPKTVVYFGDSYTDGGRGVYFMSGSPVPPGWDESTSPFAKLGKKSWPDYVKQYSGTNSHNYAMSGASCSSVLVPRKAPIPNGPKMAGVQEDEIPGFMADKAFKKDGKDFLNDIDPASTVYTIWIGTNDLGAGGYLTDEQAPGKTVLDYVECVYSAFDKLYAAGGRKFILINNVPLDKTPLYTLPKGQGADQFYPTKPSDPTQLKAANTKVGGEVKTANDAFLAKTQKDVVTKRYPGADMVVYNVHKLFEDIISSPKDYLNGTEPPNVTGVPTFSLTNLLSGKGMSSDSYLWGDALHPSEQTDRLVAKEFVNVMTGKSKYAVY</sequence>
<dbReference type="PANTHER" id="PTHR45648">
    <property type="entry name" value="GDSL LIPASE/ACYLHYDROLASE FAMILY PROTEIN (AFU_ORTHOLOGUE AFUA_4G14700)"/>
    <property type="match status" value="1"/>
</dbReference>
<evidence type="ECO:0000256" key="2">
    <source>
        <dbReference type="SAM" id="SignalP"/>
    </source>
</evidence>
<dbReference type="Pfam" id="PF00657">
    <property type="entry name" value="Lipase_GDSL"/>
    <property type="match status" value="1"/>
</dbReference>
<keyword evidence="4" id="KW-1185">Reference proteome</keyword>
<proteinExistence type="predicted"/>
<dbReference type="InterPro" id="IPR036514">
    <property type="entry name" value="SGNH_hydro_sf"/>
</dbReference>
<accession>A0A6A6UTH5</accession>
<evidence type="ECO:0008006" key="5">
    <source>
        <dbReference type="Google" id="ProtNLM"/>
    </source>
</evidence>
<dbReference type="CDD" id="cd01846">
    <property type="entry name" value="fatty_acyltransferase_like"/>
    <property type="match status" value="1"/>
</dbReference>
<dbReference type="AlphaFoldDB" id="A0A6A6UTH5"/>
<evidence type="ECO:0000256" key="1">
    <source>
        <dbReference type="ARBA" id="ARBA00022801"/>
    </source>
</evidence>
<dbReference type="Proteomes" id="UP000799302">
    <property type="component" value="Unassembled WGS sequence"/>
</dbReference>
<keyword evidence="1" id="KW-0378">Hydrolase</keyword>
<dbReference type="InterPro" id="IPR001087">
    <property type="entry name" value="GDSL"/>
</dbReference>
<protein>
    <recommendedName>
        <fullName evidence="5">GDSL lipase/acylhydrolase family protein</fullName>
    </recommendedName>
</protein>
<feature type="signal peptide" evidence="2">
    <location>
        <begin position="1"/>
        <end position="19"/>
    </location>
</feature>
<dbReference type="OrthoDB" id="1600564at2759"/>
<dbReference type="PANTHER" id="PTHR45648:SF22">
    <property type="entry name" value="GDSL LIPASE_ACYLHYDROLASE FAMILY PROTEIN (AFU_ORTHOLOGUE AFUA_4G14700)"/>
    <property type="match status" value="1"/>
</dbReference>
<feature type="chain" id="PRO_5025617405" description="GDSL lipase/acylhydrolase family protein" evidence="2">
    <location>
        <begin position="20"/>
        <end position="360"/>
    </location>
</feature>
<dbReference type="Gene3D" id="3.40.50.1110">
    <property type="entry name" value="SGNH hydrolase"/>
    <property type="match status" value="1"/>
</dbReference>
<dbReference type="InterPro" id="IPR051058">
    <property type="entry name" value="GDSL_Est/Lipase"/>
</dbReference>
<evidence type="ECO:0000313" key="4">
    <source>
        <dbReference type="Proteomes" id="UP000799302"/>
    </source>
</evidence>
<dbReference type="EMBL" id="MU004230">
    <property type="protein sequence ID" value="KAF2674234.1"/>
    <property type="molecule type" value="Genomic_DNA"/>
</dbReference>
<evidence type="ECO:0000313" key="3">
    <source>
        <dbReference type="EMBL" id="KAF2674234.1"/>
    </source>
</evidence>